<organism evidence="1 2">
    <name type="scientific">Zophobas morio</name>
    <dbReference type="NCBI Taxonomy" id="2755281"/>
    <lineage>
        <taxon>Eukaryota</taxon>
        <taxon>Metazoa</taxon>
        <taxon>Ecdysozoa</taxon>
        <taxon>Arthropoda</taxon>
        <taxon>Hexapoda</taxon>
        <taxon>Insecta</taxon>
        <taxon>Pterygota</taxon>
        <taxon>Neoptera</taxon>
        <taxon>Endopterygota</taxon>
        <taxon>Coleoptera</taxon>
        <taxon>Polyphaga</taxon>
        <taxon>Cucujiformia</taxon>
        <taxon>Tenebrionidae</taxon>
        <taxon>Zophobas</taxon>
    </lineage>
</organism>
<evidence type="ECO:0000313" key="1">
    <source>
        <dbReference type="EMBL" id="KAJ3645879.1"/>
    </source>
</evidence>
<reference evidence="1" key="1">
    <citation type="journal article" date="2023" name="G3 (Bethesda)">
        <title>Whole genome assemblies of Zophobas morio and Tenebrio molitor.</title>
        <authorList>
            <person name="Kaur S."/>
            <person name="Stinson S.A."/>
            <person name="diCenzo G.C."/>
        </authorList>
    </citation>
    <scope>NUCLEOTIDE SEQUENCE</scope>
    <source>
        <strain evidence="1">QUZm001</strain>
    </source>
</reference>
<comment type="caution">
    <text evidence="1">The sequence shown here is derived from an EMBL/GenBank/DDBJ whole genome shotgun (WGS) entry which is preliminary data.</text>
</comment>
<keyword evidence="2" id="KW-1185">Reference proteome</keyword>
<sequence length="137" mass="15570">MGEERTLVTFRDSWEYRFELEAKAYIRLTNYISFEGSTRQVHQYPSNAGALCNALQSPHKGVLLTESGTCKREKFRTVTERLRSAKALLSNKRAMRVISCLELVNSAVGECGGCNRIDLLFPLTSKDLRSEIYFVPN</sequence>
<name>A0AA38M7G1_9CUCU</name>
<protein>
    <submittedName>
        <fullName evidence="1">Uncharacterized protein</fullName>
    </submittedName>
</protein>
<dbReference type="AlphaFoldDB" id="A0AA38M7G1"/>
<evidence type="ECO:0000313" key="2">
    <source>
        <dbReference type="Proteomes" id="UP001168821"/>
    </source>
</evidence>
<gene>
    <name evidence="1" type="ORF">Zmor_023502</name>
</gene>
<dbReference type="Proteomes" id="UP001168821">
    <property type="component" value="Unassembled WGS sequence"/>
</dbReference>
<proteinExistence type="predicted"/>
<accession>A0AA38M7G1</accession>
<dbReference type="EMBL" id="JALNTZ010000007">
    <property type="protein sequence ID" value="KAJ3645879.1"/>
    <property type="molecule type" value="Genomic_DNA"/>
</dbReference>